<organism evidence="1">
    <name type="scientific">virus sp. ctPYc18</name>
    <dbReference type="NCBI Taxonomy" id="2828251"/>
    <lineage>
        <taxon>Viruses</taxon>
    </lineage>
</organism>
<protein>
    <submittedName>
        <fullName evidence="1">Uncharacterized protein</fullName>
    </submittedName>
</protein>
<reference evidence="1" key="1">
    <citation type="journal article" date="2021" name="Proc. Natl. Acad. Sci. U.S.A.">
        <title>A Catalog of Tens of Thousands of Viruses from Human Metagenomes Reveals Hidden Associations with Chronic Diseases.</title>
        <authorList>
            <person name="Tisza M.J."/>
            <person name="Buck C.B."/>
        </authorList>
    </citation>
    <scope>NUCLEOTIDE SEQUENCE</scope>
    <source>
        <strain evidence="1">CtPYc18</strain>
    </source>
</reference>
<sequence length="105" mass="11441">MNALQFLKTMTVEQFKRAVGSEKIDIKCQAMKDQNGNIMKDSTGKTIFHRVEDGKFFFVAGEVTGAVSTKGIPQHPMVSEVLGDNGKFFLIHEEGTGGSPTVASF</sequence>
<accession>A0A8S5RC58</accession>
<name>A0A8S5RC58_9VIRU</name>
<dbReference type="EMBL" id="BK059092">
    <property type="protein sequence ID" value="DAE29006.1"/>
    <property type="molecule type" value="Genomic_DNA"/>
</dbReference>
<evidence type="ECO:0000313" key="1">
    <source>
        <dbReference type="EMBL" id="DAE29006.1"/>
    </source>
</evidence>
<proteinExistence type="predicted"/>